<dbReference type="Proteomes" id="UP000199138">
    <property type="component" value="Unassembled WGS sequence"/>
</dbReference>
<keyword evidence="3" id="KW-0732">Signal</keyword>
<dbReference type="PANTHER" id="PTHR43695">
    <property type="entry name" value="PUTATIVE (AFU_ORTHOLOGUE AFUA_2G17250)-RELATED"/>
    <property type="match status" value="1"/>
</dbReference>
<evidence type="ECO:0000313" key="6">
    <source>
        <dbReference type="Proteomes" id="UP000199138"/>
    </source>
</evidence>
<gene>
    <name evidence="5" type="ORF">SAMN05216480_101201</name>
</gene>
<keyword evidence="2" id="KW-0378">Hydrolase</keyword>
<keyword evidence="6" id="KW-1185">Reference proteome</keyword>
<dbReference type="RefSeq" id="WP_093021737.1">
    <property type="nucleotide sequence ID" value="NZ_FPBK01000001.1"/>
</dbReference>
<name>A0A1I7EUD5_9FLAO</name>
<dbReference type="InterPro" id="IPR013830">
    <property type="entry name" value="SGNH_hydro"/>
</dbReference>
<dbReference type="PANTHER" id="PTHR43695:SF1">
    <property type="entry name" value="RHAMNOGALACTURONAN ACETYLESTERASE"/>
    <property type="match status" value="1"/>
</dbReference>
<feature type="chain" id="PRO_5011579094" evidence="3">
    <location>
        <begin position="19"/>
        <end position="258"/>
    </location>
</feature>
<protein>
    <submittedName>
        <fullName evidence="5">Lysophospholipase L1</fullName>
    </submittedName>
</protein>
<evidence type="ECO:0000256" key="1">
    <source>
        <dbReference type="ARBA" id="ARBA00008668"/>
    </source>
</evidence>
<proteinExistence type="inferred from homology"/>
<dbReference type="AlphaFoldDB" id="A0A1I7EUD5"/>
<reference evidence="5 6" key="1">
    <citation type="submission" date="2016-10" db="EMBL/GenBank/DDBJ databases">
        <authorList>
            <person name="de Groot N.N."/>
        </authorList>
    </citation>
    <scope>NUCLEOTIDE SEQUENCE [LARGE SCALE GENOMIC DNA]</scope>
    <source>
        <strain evidence="5 6">CGMCC 1.12333</strain>
    </source>
</reference>
<evidence type="ECO:0000259" key="4">
    <source>
        <dbReference type="Pfam" id="PF13472"/>
    </source>
</evidence>
<evidence type="ECO:0000256" key="3">
    <source>
        <dbReference type="SAM" id="SignalP"/>
    </source>
</evidence>
<evidence type="ECO:0000313" key="5">
    <source>
        <dbReference type="EMBL" id="SFU27523.1"/>
    </source>
</evidence>
<dbReference type="InterPro" id="IPR036514">
    <property type="entry name" value="SGNH_hydro_sf"/>
</dbReference>
<sequence>MKKLLTTILLLCTLTITAQQKPTLYLIGDSTMADKKNPDTNPEHGWGQLLPELMTDDIVIENHAVNGRSSKSFRTEGRWKTVYDNLKKGDFVFIQFGHNDQKFKDSTRFTNPFTEYRYNLERYVKETRSKGAIPILMSSIVRRNFNEYGVLVDTHKEYPLVVRMVAKDLEVPFVDMQWLTEQLENQFGPEKSADLHLHFQPGEVAYYPKGKDDNTHLSRMGATLVASLALQEINKQDLELKKYIRPEVLTLKILTNDY</sequence>
<feature type="signal peptide" evidence="3">
    <location>
        <begin position="1"/>
        <end position="18"/>
    </location>
</feature>
<evidence type="ECO:0000256" key="2">
    <source>
        <dbReference type="ARBA" id="ARBA00022801"/>
    </source>
</evidence>
<dbReference type="SUPFAM" id="SSF52266">
    <property type="entry name" value="SGNH hydrolase"/>
    <property type="match status" value="1"/>
</dbReference>
<dbReference type="Pfam" id="PF13472">
    <property type="entry name" value="Lipase_GDSL_2"/>
    <property type="match status" value="1"/>
</dbReference>
<feature type="domain" description="SGNH hydrolase-type esterase" evidence="4">
    <location>
        <begin position="26"/>
        <end position="199"/>
    </location>
</feature>
<dbReference type="EMBL" id="FPBK01000001">
    <property type="protein sequence ID" value="SFU27523.1"/>
    <property type="molecule type" value="Genomic_DNA"/>
</dbReference>
<dbReference type="STRING" id="1224947.SAMN05216480_101201"/>
<dbReference type="InterPro" id="IPR037459">
    <property type="entry name" value="RhgT-like"/>
</dbReference>
<dbReference type="CDD" id="cd01821">
    <property type="entry name" value="Rhamnogalacturan_acetylesterase_like"/>
    <property type="match status" value="1"/>
</dbReference>
<organism evidence="5 6">
    <name type="scientific">Pustulibacterium marinum</name>
    <dbReference type="NCBI Taxonomy" id="1224947"/>
    <lineage>
        <taxon>Bacteria</taxon>
        <taxon>Pseudomonadati</taxon>
        <taxon>Bacteroidota</taxon>
        <taxon>Flavobacteriia</taxon>
        <taxon>Flavobacteriales</taxon>
        <taxon>Flavobacteriaceae</taxon>
        <taxon>Pustulibacterium</taxon>
    </lineage>
</organism>
<comment type="similarity">
    <text evidence="1">Belongs to the 'GDSL' lipolytic enzyme family.</text>
</comment>
<dbReference type="Gene3D" id="3.40.50.1110">
    <property type="entry name" value="SGNH hydrolase"/>
    <property type="match status" value="1"/>
</dbReference>
<accession>A0A1I7EUD5</accession>
<dbReference type="OrthoDB" id="9807041at2"/>
<dbReference type="GO" id="GO:0016788">
    <property type="term" value="F:hydrolase activity, acting on ester bonds"/>
    <property type="evidence" value="ECO:0007669"/>
    <property type="project" value="UniProtKB-ARBA"/>
</dbReference>